<keyword evidence="1" id="KW-0812">Transmembrane</keyword>
<dbReference type="Gene3D" id="6.10.140.1340">
    <property type="match status" value="1"/>
</dbReference>
<keyword evidence="1" id="KW-0472">Membrane</keyword>
<dbReference type="AlphaFoldDB" id="A0A377J7K5"/>
<feature type="transmembrane region" description="Helical" evidence="1">
    <location>
        <begin position="44"/>
        <end position="68"/>
    </location>
</feature>
<evidence type="ECO:0000259" key="2">
    <source>
        <dbReference type="Pfam" id="PF11127"/>
    </source>
</evidence>
<evidence type="ECO:0000313" key="3">
    <source>
        <dbReference type="EMBL" id="STO98225.1"/>
    </source>
</evidence>
<keyword evidence="1" id="KW-1133">Transmembrane helix</keyword>
<dbReference type="Pfam" id="PF11127">
    <property type="entry name" value="YgaP-like_TM"/>
    <property type="match status" value="1"/>
</dbReference>
<evidence type="ECO:0000313" key="4">
    <source>
        <dbReference type="Proteomes" id="UP000254512"/>
    </source>
</evidence>
<proteinExistence type="predicted"/>
<organism evidence="3 4">
    <name type="scientific">Grimontia hollisae</name>
    <name type="common">Vibrio hollisae</name>
    <dbReference type="NCBI Taxonomy" id="673"/>
    <lineage>
        <taxon>Bacteria</taxon>
        <taxon>Pseudomonadati</taxon>
        <taxon>Pseudomonadota</taxon>
        <taxon>Gammaproteobacteria</taxon>
        <taxon>Vibrionales</taxon>
        <taxon>Vibrionaceae</taxon>
        <taxon>Grimontia</taxon>
    </lineage>
</organism>
<evidence type="ECO:0000256" key="1">
    <source>
        <dbReference type="SAM" id="Phobius"/>
    </source>
</evidence>
<reference evidence="3 4" key="1">
    <citation type="submission" date="2018-06" db="EMBL/GenBank/DDBJ databases">
        <authorList>
            <consortium name="Pathogen Informatics"/>
            <person name="Doyle S."/>
        </authorList>
    </citation>
    <scope>NUCLEOTIDE SEQUENCE [LARGE SCALE GENOMIC DNA]</scope>
    <source>
        <strain evidence="3 4">NCTC11645</strain>
    </source>
</reference>
<feature type="transmembrane region" description="Helical" evidence="1">
    <location>
        <begin position="20"/>
        <end position="38"/>
    </location>
</feature>
<name>A0A377J7K5_GRIHO</name>
<accession>A0A377J7K5</accession>
<feature type="domain" description="Inner membrane protein YgaP-like transmembrane" evidence="2">
    <location>
        <begin position="16"/>
        <end position="69"/>
    </location>
</feature>
<dbReference type="EMBL" id="UGHD01000003">
    <property type="protein sequence ID" value="STO98225.1"/>
    <property type="molecule type" value="Genomic_DNA"/>
</dbReference>
<protein>
    <submittedName>
        <fullName evidence="3">Protein of uncharacterized function (DUF2892)</fullName>
    </submittedName>
</protein>
<gene>
    <name evidence="3" type="ORF">NCTC11645_03209</name>
</gene>
<dbReference type="Proteomes" id="UP000254512">
    <property type="component" value="Unassembled WGS sequence"/>
</dbReference>
<dbReference type="InterPro" id="IPR021309">
    <property type="entry name" value="YgaP-like_TM"/>
</dbReference>
<sequence>MSQVDSGPDQEKGMSLEGAVRIFAGVMVLVSLALTVWVNPLFIWLTAFVGFNLIQSAFTGFCPAAMVFKKLGFR</sequence>
<dbReference type="STRING" id="673.AL542_01060"/>